<dbReference type="Pfam" id="PF12680">
    <property type="entry name" value="SnoaL_2"/>
    <property type="match status" value="1"/>
</dbReference>
<dbReference type="RefSeq" id="WP_259527664.1">
    <property type="nucleotide sequence ID" value="NZ_JANLCK010000004.1"/>
</dbReference>
<dbReference type="InterPro" id="IPR032710">
    <property type="entry name" value="NTF2-like_dom_sf"/>
</dbReference>
<sequence>MGEQVSGGVDPAFQAAIERVGRALAAMGEGDPKPFRACWAPDADTTLYGAFGTLERGHDAIDATLGWVGTRFSGGALEPSYDAVHASGDLGYTVGLERGVVRVDGGEPREIVIRVTHIYRRDAAGEWLLVHRHGDHPPAREFSSAR</sequence>
<gene>
    <name evidence="2" type="ORF">N1028_10160</name>
</gene>
<proteinExistence type="predicted"/>
<reference evidence="2" key="1">
    <citation type="submission" date="2022-08" db="EMBL/GenBank/DDBJ databases">
        <authorList>
            <person name="Deng Y."/>
            <person name="Han X.-F."/>
            <person name="Zhang Y.-Q."/>
        </authorList>
    </citation>
    <scope>NUCLEOTIDE SEQUENCE</scope>
    <source>
        <strain evidence="2">CPCC 203407</strain>
    </source>
</reference>
<comment type="caution">
    <text evidence="2">The sequence shown here is derived from an EMBL/GenBank/DDBJ whole genome shotgun (WGS) entry which is preliminary data.</text>
</comment>
<dbReference type="SUPFAM" id="SSF54427">
    <property type="entry name" value="NTF2-like"/>
    <property type="match status" value="1"/>
</dbReference>
<name>A0AA41XHB4_9MICO</name>
<evidence type="ECO:0000313" key="2">
    <source>
        <dbReference type="EMBL" id="MCS5726255.1"/>
    </source>
</evidence>
<dbReference type="EMBL" id="JANLCK010000004">
    <property type="protein sequence ID" value="MCS5726255.1"/>
    <property type="molecule type" value="Genomic_DNA"/>
</dbReference>
<keyword evidence="3" id="KW-1185">Reference proteome</keyword>
<protein>
    <submittedName>
        <fullName evidence="2">Nuclear transport factor 2 family protein</fullName>
    </submittedName>
</protein>
<dbReference type="InterPro" id="IPR037401">
    <property type="entry name" value="SnoaL-like"/>
</dbReference>
<accession>A0AA41XHB4</accession>
<dbReference type="Proteomes" id="UP001165587">
    <property type="component" value="Unassembled WGS sequence"/>
</dbReference>
<evidence type="ECO:0000313" key="3">
    <source>
        <dbReference type="Proteomes" id="UP001165587"/>
    </source>
</evidence>
<evidence type="ECO:0000259" key="1">
    <source>
        <dbReference type="Pfam" id="PF12680"/>
    </source>
</evidence>
<feature type="domain" description="SnoaL-like" evidence="1">
    <location>
        <begin position="21"/>
        <end position="127"/>
    </location>
</feature>
<dbReference type="Gene3D" id="3.10.450.50">
    <property type="match status" value="1"/>
</dbReference>
<organism evidence="2 3">
    <name type="scientific">Herbiconiux oxytropis</name>
    <dbReference type="NCBI Taxonomy" id="2970915"/>
    <lineage>
        <taxon>Bacteria</taxon>
        <taxon>Bacillati</taxon>
        <taxon>Actinomycetota</taxon>
        <taxon>Actinomycetes</taxon>
        <taxon>Micrococcales</taxon>
        <taxon>Microbacteriaceae</taxon>
        <taxon>Herbiconiux</taxon>
    </lineage>
</organism>
<dbReference type="AlphaFoldDB" id="A0AA41XHB4"/>